<dbReference type="GO" id="GO:0046872">
    <property type="term" value="F:metal ion binding"/>
    <property type="evidence" value="ECO:0007669"/>
    <property type="project" value="UniProtKB-KW"/>
</dbReference>
<keyword evidence="9 11" id="KW-0456">Lyase</keyword>
<dbReference type="InterPro" id="IPR004644">
    <property type="entry name" value="Fe-S_L-Ser_mono"/>
</dbReference>
<dbReference type="OrthoDB" id="9805537at2"/>
<evidence type="ECO:0000256" key="7">
    <source>
        <dbReference type="ARBA" id="ARBA00023004"/>
    </source>
</evidence>
<evidence type="ECO:0000256" key="6">
    <source>
        <dbReference type="ARBA" id="ARBA00022723"/>
    </source>
</evidence>
<dbReference type="GO" id="GO:0006094">
    <property type="term" value="P:gluconeogenesis"/>
    <property type="evidence" value="ECO:0007669"/>
    <property type="project" value="UniProtKB-KW"/>
</dbReference>
<gene>
    <name evidence="14" type="ORF">EV201_0554</name>
</gene>
<reference evidence="14 15" key="1">
    <citation type="submission" date="2019-02" db="EMBL/GenBank/DDBJ databases">
        <title>Genomic Encyclopedia of Type Strains, Phase IV (KMG-IV): sequencing the most valuable type-strain genomes for metagenomic binning, comparative biology and taxonomic classification.</title>
        <authorList>
            <person name="Goeker M."/>
        </authorList>
    </citation>
    <scope>NUCLEOTIDE SEQUENCE [LARGE SCALE GENOMIC DNA]</scope>
    <source>
        <strain evidence="14 15">DSM 28825</strain>
    </source>
</reference>
<evidence type="ECO:0000256" key="1">
    <source>
        <dbReference type="ARBA" id="ARBA00001966"/>
    </source>
</evidence>
<dbReference type="InterPro" id="IPR005130">
    <property type="entry name" value="Ser_deHydtase-like_asu"/>
</dbReference>
<keyword evidence="5 11" id="KW-0004">4Fe-4S</keyword>
<evidence type="ECO:0000256" key="5">
    <source>
        <dbReference type="ARBA" id="ARBA00022485"/>
    </source>
</evidence>
<evidence type="ECO:0000256" key="2">
    <source>
        <dbReference type="ARBA" id="ARBA00004742"/>
    </source>
</evidence>
<evidence type="ECO:0000313" key="15">
    <source>
        <dbReference type="Proteomes" id="UP000293562"/>
    </source>
</evidence>
<dbReference type="AlphaFoldDB" id="A0A4Q7VIF5"/>
<dbReference type="EMBL" id="SHKN01000001">
    <property type="protein sequence ID" value="RZT95926.1"/>
    <property type="molecule type" value="Genomic_DNA"/>
</dbReference>
<evidence type="ECO:0000256" key="11">
    <source>
        <dbReference type="RuleBase" id="RU366059"/>
    </source>
</evidence>
<keyword evidence="8 11" id="KW-0411">Iron-sulfur</keyword>
<comment type="similarity">
    <text evidence="3 11">Belongs to the iron-sulfur dependent L-serine dehydratase family.</text>
</comment>
<keyword evidence="6 11" id="KW-0479">Metal-binding</keyword>
<dbReference type="PANTHER" id="PTHR30182:SF1">
    <property type="entry name" value="L-SERINE DEHYDRATASE 1"/>
    <property type="match status" value="1"/>
</dbReference>
<evidence type="ECO:0000313" key="14">
    <source>
        <dbReference type="EMBL" id="RZT95926.1"/>
    </source>
</evidence>
<evidence type="ECO:0000256" key="3">
    <source>
        <dbReference type="ARBA" id="ARBA00008636"/>
    </source>
</evidence>
<keyword evidence="7 11" id="KW-0408">Iron</keyword>
<dbReference type="Pfam" id="PF03315">
    <property type="entry name" value="SDH_beta"/>
    <property type="match status" value="1"/>
</dbReference>
<comment type="pathway">
    <text evidence="2">Carbohydrate biosynthesis; gluconeogenesis.</text>
</comment>
<name>A0A4Q7VIF5_9BACT</name>
<dbReference type="Pfam" id="PF03313">
    <property type="entry name" value="SDH_alpha"/>
    <property type="match status" value="1"/>
</dbReference>
<dbReference type="RefSeq" id="WP_130305847.1">
    <property type="nucleotide sequence ID" value="NZ_SHKN01000001.1"/>
</dbReference>
<dbReference type="InterPro" id="IPR005131">
    <property type="entry name" value="Ser_deHydtase_bsu"/>
</dbReference>
<sequence>MQSLRELYKIGYGPSSSHTIAPGRAAKMFIDKHPTIKSFRVTLYGSLAATGVGHGTDKVIETVIKPLDVEIIWKPDVELPLHPNGLLFEAIEGDKAIDAWEVYSVGGGDLRDNTGLLNDASQVYKLTTMNDILAWCVEEGRSFWEYVEFCEGKEIWSFLEDVWEVMKDSIARGLEEEGVLPGTLRIARKAGSYYIRSKTTTGSTGNIGLIFAAALAVAEENAASGKVVTAPTCGASGVVPAVLYFLKVDQEYSDKRIIRGLATAGLIGNIVKTNGSISGAEVGCQGELGTACAMAAGAAAQIMGGTPKQVEYAAEMGFEHNLGLTCDPVDGYVQIPCIERNAFISQKARECAVYSLFSDGSHKVSFDQVVETMMQTGKDLQSKYRETSLGGLARIVRPVIKKG</sequence>
<protein>
    <recommendedName>
        <fullName evidence="11">L-serine dehydratase</fullName>
        <ecNumber evidence="11">4.3.1.17</ecNumber>
    </recommendedName>
</protein>
<comment type="caution">
    <text evidence="14">The sequence shown here is derived from an EMBL/GenBank/DDBJ whole genome shotgun (WGS) entry which is preliminary data.</text>
</comment>
<proteinExistence type="inferred from homology"/>
<evidence type="ECO:0000256" key="10">
    <source>
        <dbReference type="ARBA" id="ARBA00049406"/>
    </source>
</evidence>
<keyword evidence="15" id="KW-1185">Reference proteome</keyword>
<dbReference type="SUPFAM" id="SSF143548">
    <property type="entry name" value="Serine metabolism enzymes domain"/>
    <property type="match status" value="1"/>
</dbReference>
<dbReference type="InterPro" id="IPR029009">
    <property type="entry name" value="ASB_dom_sf"/>
</dbReference>
<dbReference type="NCBIfam" id="TIGR00720">
    <property type="entry name" value="sda_mono"/>
    <property type="match status" value="1"/>
</dbReference>
<dbReference type="InterPro" id="IPR051318">
    <property type="entry name" value="Fe-S_L-Ser"/>
</dbReference>
<evidence type="ECO:0000256" key="4">
    <source>
        <dbReference type="ARBA" id="ARBA00022432"/>
    </source>
</evidence>
<dbReference type="PANTHER" id="PTHR30182">
    <property type="entry name" value="L-SERINE DEHYDRATASE"/>
    <property type="match status" value="1"/>
</dbReference>
<feature type="domain" description="Serine dehydratase-like alpha subunit" evidence="12">
    <location>
        <begin position="151"/>
        <end position="393"/>
    </location>
</feature>
<evidence type="ECO:0000259" key="13">
    <source>
        <dbReference type="Pfam" id="PF03315"/>
    </source>
</evidence>
<dbReference type="Proteomes" id="UP000293562">
    <property type="component" value="Unassembled WGS sequence"/>
</dbReference>
<evidence type="ECO:0000259" key="12">
    <source>
        <dbReference type="Pfam" id="PF03313"/>
    </source>
</evidence>
<accession>A0A4Q7VIF5</accession>
<organism evidence="14 15">
    <name type="scientific">Ancylomarina subtilis</name>
    <dbReference type="NCBI Taxonomy" id="1639035"/>
    <lineage>
        <taxon>Bacteria</taxon>
        <taxon>Pseudomonadati</taxon>
        <taxon>Bacteroidota</taxon>
        <taxon>Bacteroidia</taxon>
        <taxon>Marinilabiliales</taxon>
        <taxon>Marinifilaceae</taxon>
        <taxon>Ancylomarina</taxon>
    </lineage>
</organism>
<evidence type="ECO:0000256" key="9">
    <source>
        <dbReference type="ARBA" id="ARBA00023239"/>
    </source>
</evidence>
<evidence type="ECO:0000256" key="8">
    <source>
        <dbReference type="ARBA" id="ARBA00023014"/>
    </source>
</evidence>
<keyword evidence="4 11" id="KW-0312">Gluconeogenesis</keyword>
<feature type="domain" description="Serine dehydratase beta chain" evidence="13">
    <location>
        <begin position="3"/>
        <end position="60"/>
    </location>
</feature>
<comment type="cofactor">
    <cofactor evidence="1 11">
        <name>[4Fe-4S] cluster</name>
        <dbReference type="ChEBI" id="CHEBI:49883"/>
    </cofactor>
</comment>
<dbReference type="GO" id="GO:0003941">
    <property type="term" value="F:L-serine ammonia-lyase activity"/>
    <property type="evidence" value="ECO:0007669"/>
    <property type="project" value="UniProtKB-UniRule"/>
</dbReference>
<comment type="catalytic activity">
    <reaction evidence="10 11">
        <text>L-serine = pyruvate + NH4(+)</text>
        <dbReference type="Rhea" id="RHEA:19169"/>
        <dbReference type="ChEBI" id="CHEBI:15361"/>
        <dbReference type="ChEBI" id="CHEBI:28938"/>
        <dbReference type="ChEBI" id="CHEBI:33384"/>
        <dbReference type="EC" id="4.3.1.17"/>
    </reaction>
</comment>
<dbReference type="GO" id="GO:0051539">
    <property type="term" value="F:4 iron, 4 sulfur cluster binding"/>
    <property type="evidence" value="ECO:0007669"/>
    <property type="project" value="UniProtKB-UniRule"/>
</dbReference>
<dbReference type="Gene3D" id="3.30.1330.90">
    <property type="entry name" value="D-3-phosphoglycerate dehydrogenase, domain 3"/>
    <property type="match status" value="1"/>
</dbReference>
<dbReference type="EC" id="4.3.1.17" evidence="11"/>